<dbReference type="InterPro" id="IPR024049">
    <property type="entry name" value="eRF1_1_sf"/>
</dbReference>
<evidence type="ECO:0000256" key="3">
    <source>
        <dbReference type="ARBA" id="ARBA00005326"/>
    </source>
</evidence>
<dbReference type="HAMAP" id="MF_00424">
    <property type="entry name" value="Rel_fact_arch_1"/>
    <property type="match status" value="1"/>
</dbReference>
<accession>A0A5Q0UFW2</accession>
<dbReference type="InterPro" id="IPR029064">
    <property type="entry name" value="Ribosomal_eL30-like_sf"/>
</dbReference>
<name>A0A5Q0UFW2_9ARCH</name>
<evidence type="ECO:0000256" key="7">
    <source>
        <dbReference type="ARBA" id="ARBA00022917"/>
    </source>
</evidence>
<dbReference type="InterPro" id="IPR005141">
    <property type="entry name" value="eRF1_2"/>
</dbReference>
<keyword evidence="7 9" id="KW-0648">Protein biosynthesis</keyword>
<dbReference type="EMBL" id="CP040089">
    <property type="protein sequence ID" value="QGA80281.1"/>
    <property type="molecule type" value="Genomic_DNA"/>
</dbReference>
<dbReference type="Proteomes" id="UP000377803">
    <property type="component" value="Chromosome"/>
</dbReference>
<dbReference type="Pfam" id="PF03464">
    <property type="entry name" value="eRF1_2"/>
    <property type="match status" value="1"/>
</dbReference>
<dbReference type="Gene3D" id="3.30.960.10">
    <property type="entry name" value="eRF1 domain 1"/>
    <property type="match status" value="1"/>
</dbReference>
<dbReference type="GO" id="GO:0005737">
    <property type="term" value="C:cytoplasm"/>
    <property type="evidence" value="ECO:0007669"/>
    <property type="project" value="UniProtKB-SubCell"/>
</dbReference>
<proteinExistence type="inferred from homology"/>
<dbReference type="KEGG" id="ncon:LC1Nh_0380"/>
<keyword evidence="12" id="KW-1185">Reference proteome</keyword>
<dbReference type="InterPro" id="IPR005142">
    <property type="entry name" value="eRF1_3"/>
</dbReference>
<dbReference type="InterPro" id="IPR004403">
    <property type="entry name" value="Peptide_chain-rel_eRF1/aRF1"/>
</dbReference>
<dbReference type="FunFam" id="3.30.960.10:FF:000003">
    <property type="entry name" value="Peptide chain release factor subunit 1"/>
    <property type="match status" value="1"/>
</dbReference>
<evidence type="ECO:0000256" key="4">
    <source>
        <dbReference type="ARBA" id="ARBA00011520"/>
    </source>
</evidence>
<dbReference type="GO" id="GO:0016149">
    <property type="term" value="F:translation release factor activity, codon specific"/>
    <property type="evidence" value="ECO:0007669"/>
    <property type="project" value="UniProtKB-UniRule"/>
</dbReference>
<protein>
    <recommendedName>
        <fullName evidence="5 9">Peptide chain release factor subunit 1</fullName>
    </recommendedName>
    <alternativeName>
        <fullName evidence="8 9">Translation termination factor aRF1</fullName>
    </alternativeName>
</protein>
<dbReference type="AlphaFoldDB" id="A0A5Q0UFW2"/>
<dbReference type="GeneID" id="42364763"/>
<dbReference type="NCBIfam" id="TIGR03676">
    <property type="entry name" value="aRF1_eRF1"/>
    <property type="match status" value="1"/>
</dbReference>
<dbReference type="SUPFAM" id="SSF55481">
    <property type="entry name" value="N-terminal domain of eukaryotic peptide chain release factor subunit 1, ERF1"/>
    <property type="match status" value="1"/>
</dbReference>
<evidence type="ECO:0000256" key="5">
    <source>
        <dbReference type="ARBA" id="ARBA00019723"/>
    </source>
</evidence>
<dbReference type="SMART" id="SM01194">
    <property type="entry name" value="eRF1_1"/>
    <property type="match status" value="1"/>
</dbReference>
<reference evidence="12" key="1">
    <citation type="submission" date="2019-05" db="EMBL/GenBank/DDBJ databases">
        <title>Candidatus Nanohalobium constans, a novel model system to study the DPANN nano-sized archaea: genomic and physiological characterization of a nanoarchaeon co-cultured with its chitinotrophic host.</title>
        <authorList>
            <person name="La Cono V."/>
            <person name="Arcadi E."/>
            <person name="Crisafi F."/>
            <person name="Denaro R."/>
            <person name="La Spada G."/>
            <person name="Messina E."/>
            <person name="Smedile F."/>
            <person name="Toshchakov S.V."/>
            <person name="Shevchenko M.A."/>
            <person name="Golyshin P.N."/>
            <person name="Golyshina O.V."/>
            <person name="Ferrer M."/>
            <person name="Rohde M."/>
            <person name="Mushegian A."/>
            <person name="Sorokin D.Y."/>
            <person name="Giuliano L."/>
            <person name="Yakimov M.M."/>
        </authorList>
    </citation>
    <scope>NUCLEOTIDE SEQUENCE [LARGE SCALE GENOMIC DNA]</scope>
    <source>
        <strain evidence="12">LC1Nh</strain>
    </source>
</reference>
<evidence type="ECO:0000256" key="9">
    <source>
        <dbReference type="HAMAP-Rule" id="MF_00424"/>
    </source>
</evidence>
<dbReference type="Gene3D" id="3.30.1330.30">
    <property type="match status" value="1"/>
</dbReference>
<evidence type="ECO:0000256" key="6">
    <source>
        <dbReference type="ARBA" id="ARBA00022490"/>
    </source>
</evidence>
<dbReference type="Pfam" id="PF03465">
    <property type="entry name" value="eRF1_3"/>
    <property type="match status" value="1"/>
</dbReference>
<organism evidence="11 12">
    <name type="scientific">Candidatus Nanohalobium constans</name>
    <dbReference type="NCBI Taxonomy" id="2565781"/>
    <lineage>
        <taxon>Archaea</taxon>
        <taxon>Candidatus Nanohalarchaeota</taxon>
        <taxon>Candidatus Nanohalobia</taxon>
        <taxon>Candidatus Nanohalobiales</taxon>
        <taxon>Candidatus Nanohalobiaceae</taxon>
        <taxon>Candidatus Nanohalobium</taxon>
    </lineage>
</organism>
<keyword evidence="6 9" id="KW-0963">Cytoplasm</keyword>
<evidence type="ECO:0000313" key="11">
    <source>
        <dbReference type="EMBL" id="QGA80281.1"/>
    </source>
</evidence>
<comment type="subcellular location">
    <subcellularLocation>
        <location evidence="2 9">Cytoplasm</location>
    </subcellularLocation>
</comment>
<evidence type="ECO:0000313" key="12">
    <source>
        <dbReference type="Proteomes" id="UP000377803"/>
    </source>
</evidence>
<dbReference type="PANTHER" id="PTHR10113">
    <property type="entry name" value="PEPTIDE CHAIN RELEASE FACTOR SUBUNIT 1"/>
    <property type="match status" value="1"/>
</dbReference>
<dbReference type="OrthoDB" id="1011at2157"/>
<dbReference type="SUPFAM" id="SSF55315">
    <property type="entry name" value="L30e-like"/>
    <property type="match status" value="1"/>
</dbReference>
<gene>
    <name evidence="11" type="primary">eRF1</name>
    <name evidence="9" type="synonym">prf1</name>
    <name evidence="11" type="ORF">LC1Nh_0380</name>
</gene>
<dbReference type="InterPro" id="IPR042226">
    <property type="entry name" value="eFR1_2_sf"/>
</dbReference>
<dbReference type="InterPro" id="IPR005140">
    <property type="entry name" value="eRF1_Pelota-like_N"/>
</dbReference>
<evidence type="ECO:0000256" key="8">
    <source>
        <dbReference type="ARBA" id="ARBA00031168"/>
    </source>
</evidence>
<dbReference type="InterPro" id="IPR020918">
    <property type="entry name" value="Peptide_chain-rel_aRF1"/>
</dbReference>
<evidence type="ECO:0000256" key="2">
    <source>
        <dbReference type="ARBA" id="ARBA00004496"/>
    </source>
</evidence>
<evidence type="ECO:0000259" key="10">
    <source>
        <dbReference type="SMART" id="SM01194"/>
    </source>
</evidence>
<comment type="subunit">
    <text evidence="4 9">Heterodimer of two subunits, one of which binds GTP.</text>
</comment>
<comment type="similarity">
    <text evidence="3 9">Belongs to the eukaryotic release factor 1 family.</text>
</comment>
<dbReference type="RefSeq" id="WP_153550019.1">
    <property type="nucleotide sequence ID" value="NZ_CP040089.1"/>
</dbReference>
<dbReference type="Pfam" id="PF03463">
    <property type="entry name" value="eRF1_1"/>
    <property type="match status" value="1"/>
</dbReference>
<feature type="domain" description="eRF1/Pelota-like N-terminal" evidence="10">
    <location>
        <begin position="5"/>
        <end position="139"/>
    </location>
</feature>
<dbReference type="SUPFAM" id="SSF53137">
    <property type="entry name" value="Translational machinery components"/>
    <property type="match status" value="1"/>
</dbReference>
<comment type="function">
    <text evidence="1 9">Directs the termination of nascent peptide synthesis (translation) in response to the termination codons UAA, UAG and UGA.</text>
</comment>
<sequence length="413" mass="46530">MTDDENQVGMNKYQLKKLLKELEDIRGRNTELVSLYIPAGYDMSKISEFITSEQSEAENIKSKHTRTNVQDALGKIGRKVSEEHEPPENGVAFFAGNVSETEGRPDIKIWEVVPPQPIESRHYRCDKEFVLEPLQEMIVDDRVYGLIVADKNNAAIGYLQGSSIKTVYTLESNVPGKTKAGGQSAQRFSRLRDEMLKTFLDEIAEKSKNAFMKKAREDKLLGLIIGGPGFVKDKLVDDDHLHQELQDKIVATKSLDVSGEAGLSRLVDKAEESIEDSQVVKERNLVNEFFDNLNKENGKSEYGLEQVEEALKMGAVETVLISEDVNIYRAKYNCPQGHEKEVFEEKPEIADSIECDECSEAMQLEDIGDIIDVFGEKAEEMSSELEIISTDHEEGKRLMNLGGIAAIMRYRIR</sequence>
<dbReference type="Gene3D" id="3.30.420.60">
    <property type="entry name" value="eRF1 domain 2"/>
    <property type="match status" value="1"/>
</dbReference>
<evidence type="ECO:0000256" key="1">
    <source>
        <dbReference type="ARBA" id="ARBA00002832"/>
    </source>
</evidence>